<feature type="transmembrane region" description="Helical" evidence="1">
    <location>
        <begin position="32"/>
        <end position="54"/>
    </location>
</feature>
<dbReference type="Proteomes" id="UP001149411">
    <property type="component" value="Unassembled WGS sequence"/>
</dbReference>
<keyword evidence="1" id="KW-1133">Transmembrane helix</keyword>
<protein>
    <submittedName>
        <fullName evidence="3">M48 family metalloprotease</fullName>
        <ecNumber evidence="3">3.4.24.-</ecNumber>
    </submittedName>
</protein>
<keyword evidence="3" id="KW-0645">Protease</keyword>
<accession>A0A9Q4C548</accession>
<dbReference type="AlphaFoldDB" id="A0A9Q4C548"/>
<keyword evidence="3" id="KW-0482">Metalloprotease</keyword>
<dbReference type="PANTHER" id="PTHR43221">
    <property type="entry name" value="PROTEASE HTPX"/>
    <property type="match status" value="1"/>
</dbReference>
<dbReference type="InterPro" id="IPR008756">
    <property type="entry name" value="Peptidase_M56"/>
</dbReference>
<organism evidence="3 4">
    <name type="scientific">Halorutilus salinus</name>
    <dbReference type="NCBI Taxonomy" id="2487751"/>
    <lineage>
        <taxon>Archaea</taxon>
        <taxon>Methanobacteriati</taxon>
        <taxon>Methanobacteriota</taxon>
        <taxon>Stenosarchaea group</taxon>
        <taxon>Halobacteria</taxon>
        <taxon>Halorutilales</taxon>
        <taxon>Halorutilaceae</taxon>
        <taxon>Halorutilus</taxon>
    </lineage>
</organism>
<keyword evidence="1" id="KW-0472">Membrane</keyword>
<dbReference type="RefSeq" id="WP_266087352.1">
    <property type="nucleotide sequence ID" value="NZ_RKLV01000006.1"/>
</dbReference>
<evidence type="ECO:0000313" key="3">
    <source>
        <dbReference type="EMBL" id="MCX2819250.1"/>
    </source>
</evidence>
<dbReference type="PANTHER" id="PTHR43221:SF2">
    <property type="entry name" value="PROTEASE HTPX HOMOLOG"/>
    <property type="match status" value="1"/>
</dbReference>
<name>A0A9Q4C548_9EURY</name>
<proteinExistence type="predicted"/>
<dbReference type="Gene3D" id="3.30.2010.10">
    <property type="entry name" value="Metalloproteases ('zincins'), catalytic domain"/>
    <property type="match status" value="1"/>
</dbReference>
<dbReference type="GO" id="GO:0008237">
    <property type="term" value="F:metallopeptidase activity"/>
    <property type="evidence" value="ECO:0007669"/>
    <property type="project" value="UniProtKB-KW"/>
</dbReference>
<gene>
    <name evidence="3" type="ORF">EGH25_07775</name>
</gene>
<evidence type="ECO:0000256" key="1">
    <source>
        <dbReference type="SAM" id="Phobius"/>
    </source>
</evidence>
<keyword evidence="3" id="KW-0378">Hydrolase</keyword>
<reference evidence="3" key="1">
    <citation type="submission" date="2022-09" db="EMBL/GenBank/DDBJ databases">
        <title>Haloadaptaus new haloarchaeum isolated from saline soil.</title>
        <authorList>
            <person name="Duran-Viseras A."/>
            <person name="Sanchez-Porro C."/>
            <person name="Ventosa A."/>
        </authorList>
    </citation>
    <scope>NUCLEOTIDE SEQUENCE</scope>
    <source>
        <strain evidence="3">F3-133</strain>
    </source>
</reference>
<keyword evidence="4" id="KW-1185">Reference proteome</keyword>
<feature type="transmembrane region" description="Helical" evidence="1">
    <location>
        <begin position="6"/>
        <end position="25"/>
    </location>
</feature>
<evidence type="ECO:0000313" key="4">
    <source>
        <dbReference type="Proteomes" id="UP001149411"/>
    </source>
</evidence>
<dbReference type="EMBL" id="RKLV01000006">
    <property type="protein sequence ID" value="MCX2819250.1"/>
    <property type="molecule type" value="Genomic_DNA"/>
</dbReference>
<dbReference type="Pfam" id="PF05569">
    <property type="entry name" value="Peptidase_M56"/>
    <property type="match status" value="1"/>
</dbReference>
<evidence type="ECO:0000259" key="2">
    <source>
        <dbReference type="Pfam" id="PF05569"/>
    </source>
</evidence>
<sequence>MERILLYGSVAGFGWLTLLTLYYAVLRKRRAVFSMVASFGVAAVVTVWTAAVFLGVAGVSHAVYGFPEASFRTVAAVVVAAYAVSVAELTALFVINQWTVRRLVRRYRSLADGSLTAHLQNRVDIGSLADEFDIGEIEVLVVEDAEANAHSMALARPSLLSPKLGKEVLVIKRPLVDVLDDDELEAVLAHEFAHIEELDARFRPYFEVLALVYFFDPVVQVTRRFMRRLQEYGADDRAVEVTGNPKALGRALVKVAEYEADGGRRFEIKERAQRLAQHPTDGQTTYRRRV</sequence>
<dbReference type="EC" id="3.4.24.-" evidence="3"/>
<dbReference type="InterPro" id="IPR050083">
    <property type="entry name" value="HtpX_protease"/>
</dbReference>
<keyword evidence="1" id="KW-0812">Transmembrane</keyword>
<feature type="domain" description="Peptidase M56" evidence="2">
    <location>
        <begin position="165"/>
        <end position="257"/>
    </location>
</feature>
<comment type="caution">
    <text evidence="3">The sequence shown here is derived from an EMBL/GenBank/DDBJ whole genome shotgun (WGS) entry which is preliminary data.</text>
</comment>
<feature type="transmembrane region" description="Helical" evidence="1">
    <location>
        <begin position="74"/>
        <end position="95"/>
    </location>
</feature>